<dbReference type="Proteomes" id="UP000233786">
    <property type="component" value="Unassembled WGS sequence"/>
</dbReference>
<comment type="caution">
    <text evidence="2">The sequence shown here is derived from an EMBL/GenBank/DDBJ whole genome shotgun (WGS) entry which is preliminary data.</text>
</comment>
<dbReference type="EMBL" id="PJNB01000001">
    <property type="protein sequence ID" value="PKW15096.1"/>
    <property type="molecule type" value="Genomic_DNA"/>
</dbReference>
<gene>
    <name evidence="2" type="ORF">A8926_2776</name>
</gene>
<evidence type="ECO:0000256" key="1">
    <source>
        <dbReference type="SAM" id="MobiDB-lite"/>
    </source>
</evidence>
<proteinExistence type="predicted"/>
<dbReference type="OrthoDB" id="6045594at2"/>
<feature type="compositionally biased region" description="Pro residues" evidence="1">
    <location>
        <begin position="1"/>
        <end position="13"/>
    </location>
</feature>
<name>A0A2N3XWN9_SACSN</name>
<feature type="region of interest" description="Disordered" evidence="1">
    <location>
        <begin position="1"/>
        <end position="22"/>
    </location>
</feature>
<dbReference type="STRING" id="994479.GCA_000194155_02663"/>
<protein>
    <submittedName>
        <fullName evidence="2">Uncharacterized protein</fullName>
    </submittedName>
</protein>
<organism evidence="2 3">
    <name type="scientific">Saccharopolyspora spinosa</name>
    <dbReference type="NCBI Taxonomy" id="60894"/>
    <lineage>
        <taxon>Bacteria</taxon>
        <taxon>Bacillati</taxon>
        <taxon>Actinomycetota</taxon>
        <taxon>Actinomycetes</taxon>
        <taxon>Pseudonocardiales</taxon>
        <taxon>Pseudonocardiaceae</taxon>
        <taxon>Saccharopolyspora</taxon>
    </lineage>
</organism>
<sequence length="153" mass="17045">MFTPDPIPRPSRPPASSTPLGDYLTRQPLPGVDGGYAVLPRSLAEAMPLPWQQQMSNLLAEFHQAFGHLQWPVYRVVPSRYERLVDLDDDQLAEVGCTVEVGDNGDLEYRMRDGRRIDNPETHQVLVSCLDPIPRQDPGGQQPMPAAPPPPAW</sequence>
<evidence type="ECO:0000313" key="2">
    <source>
        <dbReference type="EMBL" id="PKW15096.1"/>
    </source>
</evidence>
<accession>A0A2N3XWN9</accession>
<dbReference type="AlphaFoldDB" id="A0A2N3XWN9"/>
<reference evidence="2" key="1">
    <citation type="submission" date="2017-12" db="EMBL/GenBank/DDBJ databases">
        <title>Sequencing the genomes of 1000 Actinobacteria strains.</title>
        <authorList>
            <person name="Klenk H.-P."/>
        </authorList>
    </citation>
    <scope>NUCLEOTIDE SEQUENCE [LARGE SCALE GENOMIC DNA]</scope>
    <source>
        <strain evidence="2">DSM 44228</strain>
    </source>
</reference>
<dbReference type="RefSeq" id="WP_010695427.1">
    <property type="nucleotide sequence ID" value="NZ_CP061007.1"/>
</dbReference>
<feature type="region of interest" description="Disordered" evidence="1">
    <location>
        <begin position="131"/>
        <end position="153"/>
    </location>
</feature>
<evidence type="ECO:0000313" key="3">
    <source>
        <dbReference type="Proteomes" id="UP000233786"/>
    </source>
</evidence>
<keyword evidence="3" id="KW-1185">Reference proteome</keyword>